<dbReference type="RefSeq" id="WP_142048951.1">
    <property type="nucleotide sequence ID" value="NZ_VFPA01000001.1"/>
</dbReference>
<dbReference type="EMBL" id="VFPA01000001">
    <property type="protein sequence ID" value="TQM14485.1"/>
    <property type="molecule type" value="Genomic_DNA"/>
</dbReference>
<sequence>MARNTRELAQRPAVDPRDEPSAEWGWHGSFPRGSVIAGWVVVVILLLFNFTNNNLVNNTANVWLTGLAILMAIGLVMHSARKRTAWRR</sequence>
<evidence type="ECO:0000313" key="4">
    <source>
        <dbReference type="Proteomes" id="UP000315677"/>
    </source>
</evidence>
<accession>A0A543DYT0</accession>
<dbReference type="AlphaFoldDB" id="A0A543DYT0"/>
<feature type="compositionally biased region" description="Basic and acidic residues" evidence="1">
    <location>
        <begin position="1"/>
        <end position="20"/>
    </location>
</feature>
<keyword evidence="4" id="KW-1185">Reference proteome</keyword>
<evidence type="ECO:0000313" key="3">
    <source>
        <dbReference type="EMBL" id="TQM14485.1"/>
    </source>
</evidence>
<evidence type="ECO:0000256" key="1">
    <source>
        <dbReference type="SAM" id="MobiDB-lite"/>
    </source>
</evidence>
<dbReference type="Proteomes" id="UP000315677">
    <property type="component" value="Unassembled WGS sequence"/>
</dbReference>
<keyword evidence="2" id="KW-0472">Membrane</keyword>
<dbReference type="Pfam" id="PF10939">
    <property type="entry name" value="DUF2631"/>
    <property type="match status" value="1"/>
</dbReference>
<feature type="transmembrane region" description="Helical" evidence="2">
    <location>
        <begin position="33"/>
        <end position="50"/>
    </location>
</feature>
<organism evidence="3 4">
    <name type="scientific">Pseudonocardia kunmingensis</name>
    <dbReference type="NCBI Taxonomy" id="630975"/>
    <lineage>
        <taxon>Bacteria</taxon>
        <taxon>Bacillati</taxon>
        <taxon>Actinomycetota</taxon>
        <taxon>Actinomycetes</taxon>
        <taxon>Pseudonocardiales</taxon>
        <taxon>Pseudonocardiaceae</taxon>
        <taxon>Pseudonocardia</taxon>
    </lineage>
</organism>
<gene>
    <name evidence="3" type="ORF">FB558_1250</name>
</gene>
<dbReference type="InterPro" id="IPR024341">
    <property type="entry name" value="DUF2631"/>
</dbReference>
<dbReference type="OrthoDB" id="3401220at2"/>
<keyword evidence="2" id="KW-0812">Transmembrane</keyword>
<keyword evidence="2" id="KW-1133">Transmembrane helix</keyword>
<protein>
    <submittedName>
        <fullName evidence="3">Uncharacterized protein DUF2631</fullName>
    </submittedName>
</protein>
<name>A0A543DYT0_9PSEU</name>
<feature type="transmembrane region" description="Helical" evidence="2">
    <location>
        <begin position="62"/>
        <end position="80"/>
    </location>
</feature>
<comment type="caution">
    <text evidence="3">The sequence shown here is derived from an EMBL/GenBank/DDBJ whole genome shotgun (WGS) entry which is preliminary data.</text>
</comment>
<reference evidence="3 4" key="1">
    <citation type="submission" date="2019-06" db="EMBL/GenBank/DDBJ databases">
        <title>Sequencing the genomes of 1000 actinobacteria strains.</title>
        <authorList>
            <person name="Klenk H.-P."/>
        </authorList>
    </citation>
    <scope>NUCLEOTIDE SEQUENCE [LARGE SCALE GENOMIC DNA]</scope>
    <source>
        <strain evidence="3 4">DSM 45301</strain>
    </source>
</reference>
<proteinExistence type="predicted"/>
<evidence type="ECO:0000256" key="2">
    <source>
        <dbReference type="SAM" id="Phobius"/>
    </source>
</evidence>
<feature type="region of interest" description="Disordered" evidence="1">
    <location>
        <begin position="1"/>
        <end position="22"/>
    </location>
</feature>